<gene>
    <name evidence="1" type="ORF">BN1723_003830</name>
</gene>
<dbReference type="Proteomes" id="UP000045706">
    <property type="component" value="Unassembled WGS sequence"/>
</dbReference>
<protein>
    <submittedName>
        <fullName evidence="1">Uncharacterized protein</fullName>
    </submittedName>
</protein>
<reference evidence="2" key="1">
    <citation type="submission" date="2015-05" db="EMBL/GenBank/DDBJ databases">
        <authorList>
            <person name="Fogelqvist Johan"/>
        </authorList>
    </citation>
    <scope>NUCLEOTIDE SEQUENCE [LARGE SCALE GENOMIC DNA]</scope>
</reference>
<name>A0A0G4MCY0_VERLO</name>
<organism evidence="1 2">
    <name type="scientific">Verticillium longisporum</name>
    <name type="common">Verticillium dahliae var. longisporum</name>
    <dbReference type="NCBI Taxonomy" id="100787"/>
    <lineage>
        <taxon>Eukaryota</taxon>
        <taxon>Fungi</taxon>
        <taxon>Dikarya</taxon>
        <taxon>Ascomycota</taxon>
        <taxon>Pezizomycotina</taxon>
        <taxon>Sordariomycetes</taxon>
        <taxon>Hypocreomycetidae</taxon>
        <taxon>Glomerellales</taxon>
        <taxon>Plectosphaerellaceae</taxon>
        <taxon>Verticillium</taxon>
    </lineage>
</organism>
<accession>A0A0G4MCY0</accession>
<proteinExistence type="predicted"/>
<evidence type="ECO:0000313" key="2">
    <source>
        <dbReference type="Proteomes" id="UP000045706"/>
    </source>
</evidence>
<dbReference type="EMBL" id="CVQI01024446">
    <property type="protein sequence ID" value="CRK32157.1"/>
    <property type="molecule type" value="Genomic_DNA"/>
</dbReference>
<dbReference type="AlphaFoldDB" id="A0A0G4MCY0"/>
<evidence type="ECO:0000313" key="1">
    <source>
        <dbReference type="EMBL" id="CRK32157.1"/>
    </source>
</evidence>
<sequence>MTIFRPAITQFLSVISSYLETNKDMTGHCDVEHIIREEEEAITGEKRDRGPMPRNYEGQQCELAIKGGHFHWLLAVECYQVKNIASKRHQLATQIDKDATLFVSATP</sequence>